<keyword evidence="4" id="KW-0547">Nucleotide-binding</keyword>
<evidence type="ECO:0000256" key="4">
    <source>
        <dbReference type="ARBA" id="ARBA00022741"/>
    </source>
</evidence>
<evidence type="ECO:0000256" key="2">
    <source>
        <dbReference type="ARBA" id="ARBA00012135"/>
    </source>
</evidence>
<keyword evidence="6" id="KW-0067">ATP-binding</keyword>
<dbReference type="InterPro" id="IPR004399">
    <property type="entry name" value="HMP/HMP-P_kinase_dom"/>
</dbReference>
<dbReference type="EMBL" id="CP123384">
    <property type="protein sequence ID" value="XCC93869.1"/>
    <property type="molecule type" value="Genomic_DNA"/>
</dbReference>
<dbReference type="InterPro" id="IPR029056">
    <property type="entry name" value="Ribokinase-like"/>
</dbReference>
<keyword evidence="5 8" id="KW-0418">Kinase</keyword>
<dbReference type="AlphaFoldDB" id="A0AAU8AH52"/>
<evidence type="ECO:0000313" key="8">
    <source>
        <dbReference type="EMBL" id="XCC93869.1"/>
    </source>
</evidence>
<keyword evidence="3 8" id="KW-0808">Transferase</keyword>
<dbReference type="Gene3D" id="3.40.1190.20">
    <property type="match status" value="1"/>
</dbReference>
<evidence type="ECO:0000259" key="7">
    <source>
        <dbReference type="Pfam" id="PF08543"/>
    </source>
</evidence>
<evidence type="ECO:0000256" key="6">
    <source>
        <dbReference type="ARBA" id="ARBA00022840"/>
    </source>
</evidence>
<accession>A0AAU8AH52</accession>
<dbReference type="GO" id="GO:0009228">
    <property type="term" value="P:thiamine biosynthetic process"/>
    <property type="evidence" value="ECO:0007669"/>
    <property type="project" value="InterPro"/>
</dbReference>
<dbReference type="NCBIfam" id="TIGR00097">
    <property type="entry name" value="HMP-P_kinase"/>
    <property type="match status" value="1"/>
</dbReference>
<dbReference type="CDD" id="cd01169">
    <property type="entry name" value="HMPP_kinase"/>
    <property type="match status" value="1"/>
</dbReference>
<dbReference type="GO" id="GO:0008902">
    <property type="term" value="F:hydroxymethylpyrimidine kinase activity"/>
    <property type="evidence" value="ECO:0007669"/>
    <property type="project" value="UniProtKB-EC"/>
</dbReference>
<evidence type="ECO:0000256" key="5">
    <source>
        <dbReference type="ARBA" id="ARBA00022777"/>
    </source>
</evidence>
<dbReference type="RefSeq" id="WP_353472691.1">
    <property type="nucleotide sequence ID" value="NZ_CP123384.1"/>
</dbReference>
<organism evidence="8">
    <name type="scientific">Alloyangia sp. H15</name>
    <dbReference type="NCBI Taxonomy" id="3029062"/>
    <lineage>
        <taxon>Bacteria</taxon>
        <taxon>Pseudomonadati</taxon>
        <taxon>Pseudomonadota</taxon>
        <taxon>Alphaproteobacteria</taxon>
        <taxon>Rhodobacterales</taxon>
        <taxon>Roseobacteraceae</taxon>
        <taxon>Alloyangia</taxon>
    </lineage>
</organism>
<evidence type="ECO:0000256" key="1">
    <source>
        <dbReference type="ARBA" id="ARBA00004948"/>
    </source>
</evidence>
<dbReference type="PANTHER" id="PTHR20858">
    <property type="entry name" value="PHOSPHOMETHYLPYRIMIDINE KINASE"/>
    <property type="match status" value="1"/>
</dbReference>
<feature type="domain" description="Pyridoxamine kinase/Phosphomethylpyrimidine kinase" evidence="7">
    <location>
        <begin position="22"/>
        <end position="269"/>
    </location>
</feature>
<dbReference type="FunFam" id="3.40.1190.20:FF:000003">
    <property type="entry name" value="Phosphomethylpyrimidine kinase ThiD"/>
    <property type="match status" value="1"/>
</dbReference>
<protein>
    <recommendedName>
        <fullName evidence="2">hydroxymethylpyrimidine kinase</fullName>
        <ecNumber evidence="2">2.7.1.49</ecNumber>
    </recommendedName>
</protein>
<proteinExistence type="predicted"/>
<dbReference type="EC" id="2.7.1.49" evidence="2"/>
<dbReference type="SUPFAM" id="SSF53613">
    <property type="entry name" value="Ribokinase-like"/>
    <property type="match status" value="1"/>
</dbReference>
<sequence>MPTPSSAPRARIPNLLTIAGTDPSGGAGIQADLKAFSANRAYGMSVITAVVAQNTRGVRAFEALAPAFVAAQIDAVFDDVRVDAVKIGMVANAGIIRAVAERLRAHGARNVVFDPVMVAKSGDALLDPEAVAALREELVPLATIITPNLPEAAVLLARGDDWTAEEMAAQLPALAAMGPEAVLLKGGHLSGSAESTDLLWWQGETHSYSAPRIATKNDHGTGCTLSAAIAALLPRMELPEAVGAAKRYLQGALAASDQLEVGGGHGPLHHFHEMWG</sequence>
<dbReference type="InterPro" id="IPR013749">
    <property type="entry name" value="PM/HMP-P_kinase-1"/>
</dbReference>
<dbReference type="Pfam" id="PF08543">
    <property type="entry name" value="Phos_pyr_kin"/>
    <property type="match status" value="1"/>
</dbReference>
<dbReference type="GO" id="GO:0005829">
    <property type="term" value="C:cytosol"/>
    <property type="evidence" value="ECO:0007669"/>
    <property type="project" value="TreeGrafter"/>
</dbReference>
<dbReference type="PANTHER" id="PTHR20858:SF17">
    <property type="entry name" value="HYDROXYMETHYLPYRIMIDINE_PHOSPHOMETHYLPYRIMIDINE KINASE THI20-RELATED"/>
    <property type="match status" value="1"/>
</dbReference>
<dbReference type="GO" id="GO:0008972">
    <property type="term" value="F:phosphomethylpyrimidine kinase activity"/>
    <property type="evidence" value="ECO:0007669"/>
    <property type="project" value="InterPro"/>
</dbReference>
<comment type="pathway">
    <text evidence="1">Cofactor biosynthesis; thiamine diphosphate biosynthesis.</text>
</comment>
<evidence type="ECO:0000256" key="3">
    <source>
        <dbReference type="ARBA" id="ARBA00022679"/>
    </source>
</evidence>
<name>A0AAU8AH52_9RHOB</name>
<reference evidence="8" key="1">
    <citation type="submission" date="2023-02" db="EMBL/GenBank/DDBJ databases">
        <title>Description and genomic characterization of Salipiger bruguierae sp. nov., isolated from the sediment of mangrove plant Bruguiera sexangula.</title>
        <authorList>
            <person name="Long M."/>
        </authorList>
    </citation>
    <scope>NUCLEOTIDE SEQUENCE</scope>
    <source>
        <strain evidence="8">H15</strain>
    </source>
</reference>
<gene>
    <name evidence="8" type="primary">thiD</name>
    <name evidence="8" type="ORF">PVT71_01300</name>
</gene>
<dbReference type="GO" id="GO:0005524">
    <property type="term" value="F:ATP binding"/>
    <property type="evidence" value="ECO:0007669"/>
    <property type="project" value="UniProtKB-KW"/>
</dbReference>